<dbReference type="SUPFAM" id="SSF52266">
    <property type="entry name" value="SGNH hydrolase"/>
    <property type="match status" value="1"/>
</dbReference>
<feature type="chain" id="PRO_5032478186" evidence="2">
    <location>
        <begin position="22"/>
        <end position="357"/>
    </location>
</feature>
<comment type="similarity">
    <text evidence="1">Belongs to the 'GDSL' lipolytic enzyme family.</text>
</comment>
<name>A0A836BRR1_9CHLO</name>
<keyword evidence="4" id="KW-1185">Reference proteome</keyword>
<dbReference type="Pfam" id="PF00657">
    <property type="entry name" value="Lipase_GDSL"/>
    <property type="match status" value="1"/>
</dbReference>
<proteinExistence type="inferred from homology"/>
<comment type="caution">
    <text evidence="3">The sequence shown here is derived from an EMBL/GenBank/DDBJ whole genome shotgun (WGS) entry which is preliminary data.</text>
</comment>
<dbReference type="Gene3D" id="3.40.50.1110">
    <property type="entry name" value="SGNH hydrolase"/>
    <property type="match status" value="1"/>
</dbReference>
<organism evidence="3 4">
    <name type="scientific">Edaphochlamys debaryana</name>
    <dbReference type="NCBI Taxonomy" id="47281"/>
    <lineage>
        <taxon>Eukaryota</taxon>
        <taxon>Viridiplantae</taxon>
        <taxon>Chlorophyta</taxon>
        <taxon>core chlorophytes</taxon>
        <taxon>Chlorophyceae</taxon>
        <taxon>CS clade</taxon>
        <taxon>Chlamydomonadales</taxon>
        <taxon>Chlamydomonadales incertae sedis</taxon>
        <taxon>Edaphochlamys</taxon>
    </lineage>
</organism>
<dbReference type="EMBL" id="JAEHOE010000112">
    <property type="protein sequence ID" value="KAG2486445.1"/>
    <property type="molecule type" value="Genomic_DNA"/>
</dbReference>
<evidence type="ECO:0000256" key="1">
    <source>
        <dbReference type="ARBA" id="ARBA00008668"/>
    </source>
</evidence>
<evidence type="ECO:0000313" key="3">
    <source>
        <dbReference type="EMBL" id="KAG2486445.1"/>
    </source>
</evidence>
<dbReference type="Proteomes" id="UP000612055">
    <property type="component" value="Unassembled WGS sequence"/>
</dbReference>
<gene>
    <name evidence="3" type="ORF">HYH03_014892</name>
</gene>
<accession>A0A836BRR1</accession>
<dbReference type="AlphaFoldDB" id="A0A836BRR1"/>
<dbReference type="InterPro" id="IPR036514">
    <property type="entry name" value="SGNH_hydro_sf"/>
</dbReference>
<dbReference type="InterPro" id="IPR001087">
    <property type="entry name" value="GDSL"/>
</dbReference>
<dbReference type="OrthoDB" id="542268at2759"/>
<sequence>MRSLRAIIALAALLAADVALGLRWNVRNLPPGALHRPPPKRAPKAAGTEYVLVMFGDSYSDTGRTLKASGLPQPDVYWKGRYTNGPNWFDYLQQTLEAKYKTRVFNYAYGGATACRNADMEAAFPYVKPLPNQTDMFLADLKAGAAPRAGPGVRVVPMQWLGGNDIEFVIRAAGMTGVAPTPDDMMKLIAATVKCRIESTLALALSGAVYDIALFPAGPIWMMPRVPVPFKAMVQTLMGLMDAAFVAAVGQAQAQLDALPPGAPGAGVRLHTIGTSAQWMADAFMGTQPPANETTKSCFEESSTFVPDPTLKSRVCTDPEDYAFYDSIHATTRYMAWFTAHGVLPRLQQAGLLPEGL</sequence>
<protein>
    <submittedName>
        <fullName evidence="3">Uncharacterized protein</fullName>
    </submittedName>
</protein>
<feature type="signal peptide" evidence="2">
    <location>
        <begin position="1"/>
        <end position="21"/>
    </location>
</feature>
<evidence type="ECO:0000313" key="4">
    <source>
        <dbReference type="Proteomes" id="UP000612055"/>
    </source>
</evidence>
<reference evidence="3" key="1">
    <citation type="journal article" date="2020" name="bioRxiv">
        <title>Comparative genomics of Chlamydomonas.</title>
        <authorList>
            <person name="Craig R.J."/>
            <person name="Hasan A.R."/>
            <person name="Ness R.W."/>
            <person name="Keightley P.D."/>
        </authorList>
    </citation>
    <scope>NUCLEOTIDE SEQUENCE</scope>
    <source>
        <strain evidence="3">CCAP 11/70</strain>
    </source>
</reference>
<dbReference type="GO" id="GO:0016788">
    <property type="term" value="F:hydrolase activity, acting on ester bonds"/>
    <property type="evidence" value="ECO:0007669"/>
    <property type="project" value="InterPro"/>
</dbReference>
<evidence type="ECO:0000256" key="2">
    <source>
        <dbReference type="SAM" id="SignalP"/>
    </source>
</evidence>
<keyword evidence="2" id="KW-0732">Signal</keyword>